<dbReference type="GeneID" id="81386172"/>
<evidence type="ECO:0000313" key="3">
    <source>
        <dbReference type="Proteomes" id="UP001147733"/>
    </source>
</evidence>
<keyword evidence="1" id="KW-0732">Signal</keyword>
<sequence length="182" mass="20460">MKTFSILFFYISVLAAAAALGQQQAGVCVAQKQADLLYGFHGQLIAYEHQLQDINHNISRSNAISIENDESDQSCLSQQDMIELRDMRDQLKHSLQSLQSLSSDLVRQHKPRDNIPSIEDNPLLKALGEIFYVLLGPLGELLYQIINEIFGLLVEIETSLTDLLGENSLPDGHRKRISNLDR</sequence>
<dbReference type="EMBL" id="JAPQKT010000007">
    <property type="protein sequence ID" value="KAJ5224584.1"/>
    <property type="molecule type" value="Genomic_DNA"/>
</dbReference>
<dbReference type="AlphaFoldDB" id="A0A9W9TJ90"/>
<feature type="chain" id="PRO_5040903757" evidence="1">
    <location>
        <begin position="20"/>
        <end position="182"/>
    </location>
</feature>
<dbReference type="Proteomes" id="UP001147733">
    <property type="component" value="Unassembled WGS sequence"/>
</dbReference>
<comment type="caution">
    <text evidence="2">The sequence shown here is derived from an EMBL/GenBank/DDBJ whole genome shotgun (WGS) entry which is preliminary data.</text>
</comment>
<gene>
    <name evidence="2" type="ORF">N7469_008087</name>
</gene>
<feature type="signal peptide" evidence="1">
    <location>
        <begin position="1"/>
        <end position="19"/>
    </location>
</feature>
<name>A0A9W9TJ90_PENCI</name>
<evidence type="ECO:0000256" key="1">
    <source>
        <dbReference type="SAM" id="SignalP"/>
    </source>
</evidence>
<reference evidence="2" key="2">
    <citation type="journal article" date="2023" name="IMA Fungus">
        <title>Comparative genomic study of the Penicillium genus elucidates a diverse pangenome and 15 lateral gene transfer events.</title>
        <authorList>
            <person name="Petersen C."/>
            <person name="Sorensen T."/>
            <person name="Nielsen M.R."/>
            <person name="Sondergaard T.E."/>
            <person name="Sorensen J.L."/>
            <person name="Fitzpatrick D.A."/>
            <person name="Frisvad J.C."/>
            <person name="Nielsen K.L."/>
        </authorList>
    </citation>
    <scope>NUCLEOTIDE SEQUENCE</scope>
    <source>
        <strain evidence="2">IBT 23319</strain>
    </source>
</reference>
<dbReference type="RefSeq" id="XP_056498556.1">
    <property type="nucleotide sequence ID" value="XM_056647005.1"/>
</dbReference>
<accession>A0A9W9TJ90</accession>
<proteinExistence type="predicted"/>
<reference evidence="2" key="1">
    <citation type="submission" date="2022-11" db="EMBL/GenBank/DDBJ databases">
        <authorList>
            <person name="Petersen C."/>
        </authorList>
    </citation>
    <scope>NUCLEOTIDE SEQUENCE</scope>
    <source>
        <strain evidence="2">IBT 23319</strain>
    </source>
</reference>
<protein>
    <submittedName>
        <fullName evidence="2">Uncharacterized protein</fullName>
    </submittedName>
</protein>
<organism evidence="2 3">
    <name type="scientific">Penicillium citrinum</name>
    <dbReference type="NCBI Taxonomy" id="5077"/>
    <lineage>
        <taxon>Eukaryota</taxon>
        <taxon>Fungi</taxon>
        <taxon>Dikarya</taxon>
        <taxon>Ascomycota</taxon>
        <taxon>Pezizomycotina</taxon>
        <taxon>Eurotiomycetes</taxon>
        <taxon>Eurotiomycetidae</taxon>
        <taxon>Eurotiales</taxon>
        <taxon>Aspergillaceae</taxon>
        <taxon>Penicillium</taxon>
    </lineage>
</organism>
<keyword evidence="3" id="KW-1185">Reference proteome</keyword>
<evidence type="ECO:0000313" key="2">
    <source>
        <dbReference type="EMBL" id="KAJ5224584.1"/>
    </source>
</evidence>